<protein>
    <submittedName>
        <fullName evidence="3">Uncharacterized protein</fullName>
    </submittedName>
</protein>
<reference evidence="3" key="2">
    <citation type="submission" date="2018-04" db="EMBL/GenBank/DDBJ databases">
        <title>OnivRS2 (Oryza nivara Reference Sequence Version 2).</title>
        <authorList>
            <person name="Zhang J."/>
            <person name="Kudrna D."/>
            <person name="Lee S."/>
            <person name="Talag J."/>
            <person name="Rajasekar S."/>
            <person name="Welchert J."/>
            <person name="Hsing Y.-I."/>
            <person name="Wing R.A."/>
        </authorList>
    </citation>
    <scope>NUCLEOTIDE SEQUENCE [LARGE SCALE GENOMIC DNA]</scope>
    <source>
        <strain evidence="3">SL10</strain>
    </source>
</reference>
<dbReference type="OMA" id="GTSECCI"/>
<dbReference type="GO" id="GO:0003729">
    <property type="term" value="F:mRNA binding"/>
    <property type="evidence" value="ECO:0007669"/>
    <property type="project" value="InterPro"/>
</dbReference>
<dbReference type="InterPro" id="IPR004882">
    <property type="entry name" value="Luc7-rel"/>
</dbReference>
<evidence type="ECO:0000256" key="1">
    <source>
        <dbReference type="ARBA" id="ARBA00005655"/>
    </source>
</evidence>
<keyword evidence="2" id="KW-1133">Transmembrane helix</keyword>
<dbReference type="GO" id="GO:0005685">
    <property type="term" value="C:U1 snRNP"/>
    <property type="evidence" value="ECO:0007669"/>
    <property type="project" value="InterPro"/>
</dbReference>
<reference evidence="3" key="1">
    <citation type="submission" date="2015-04" db="UniProtKB">
        <authorList>
            <consortium name="EnsemblPlants"/>
        </authorList>
    </citation>
    <scope>IDENTIFICATION</scope>
    <source>
        <strain evidence="3">SL10</strain>
    </source>
</reference>
<dbReference type="STRING" id="4536.A0A0E0GWB4"/>
<comment type="similarity">
    <text evidence="1">Belongs to the Luc7 family.</text>
</comment>
<evidence type="ECO:0000313" key="3">
    <source>
        <dbReference type="EnsemblPlants" id="ONIVA03G42530.2"/>
    </source>
</evidence>
<dbReference type="eggNOG" id="KOG0796">
    <property type="taxonomic scope" value="Eukaryota"/>
</dbReference>
<keyword evidence="2" id="KW-0472">Membrane</keyword>
<sequence length="342" mass="38468">MRKQLDVLMGANRNGDVREVSRKYYDRDVCRLFLAGLCPHDLFQLTKMDLGPCPKVHSLQLRKDYEEVKAKGTENYDRELEEMIDRLIVECERKIQRALKRLADEDAKAAIAISVSEVTQTDEVLQLSKEIKEKMKEVDTYGEQGMVDEAQKVMEEAEALKKLAARREPTSDPTKYTAADVRITDQKLRLCDICGAFLSVYDNDRRLADHFGGKLHLGYMLIREKLKELQVHSCIPDLPQVKRREVKEGRHLKMTGDQENTARTAMVRHPGIEIQKERTELNLEKAEETMIVIGIGATIGTAAMIAIGIEIMTVRVAMIQGEGNVLDPGSAGATIDTESGAP</sequence>
<keyword evidence="2" id="KW-0812">Transmembrane</keyword>
<dbReference type="Gramene" id="ONIVA03G42530.2">
    <property type="protein sequence ID" value="ONIVA03G42530.2"/>
    <property type="gene ID" value="ONIVA03G42530"/>
</dbReference>
<dbReference type="AlphaFoldDB" id="A0A0E0GWB4"/>
<keyword evidence="4" id="KW-1185">Reference proteome</keyword>
<dbReference type="PANTHER" id="PTHR12375">
    <property type="entry name" value="RNA-BINDING PROTEIN LUC7-RELATED"/>
    <property type="match status" value="1"/>
</dbReference>
<feature type="transmembrane region" description="Helical" evidence="2">
    <location>
        <begin position="290"/>
        <end position="309"/>
    </location>
</feature>
<organism evidence="3">
    <name type="scientific">Oryza nivara</name>
    <name type="common">Indian wild rice</name>
    <name type="synonym">Oryza sativa f. spontanea</name>
    <dbReference type="NCBI Taxonomy" id="4536"/>
    <lineage>
        <taxon>Eukaryota</taxon>
        <taxon>Viridiplantae</taxon>
        <taxon>Streptophyta</taxon>
        <taxon>Embryophyta</taxon>
        <taxon>Tracheophyta</taxon>
        <taxon>Spermatophyta</taxon>
        <taxon>Magnoliopsida</taxon>
        <taxon>Liliopsida</taxon>
        <taxon>Poales</taxon>
        <taxon>Poaceae</taxon>
        <taxon>BOP clade</taxon>
        <taxon>Oryzoideae</taxon>
        <taxon>Oryzeae</taxon>
        <taxon>Oryzinae</taxon>
        <taxon>Oryza</taxon>
    </lineage>
</organism>
<dbReference type="EnsemblPlants" id="ONIVA03G42530.2">
    <property type="protein sequence ID" value="ONIVA03G42530.2"/>
    <property type="gene ID" value="ONIVA03G42530"/>
</dbReference>
<accession>A0A0E0GWB4</accession>
<evidence type="ECO:0000313" key="4">
    <source>
        <dbReference type="Proteomes" id="UP000006591"/>
    </source>
</evidence>
<dbReference type="Pfam" id="PF03194">
    <property type="entry name" value="LUC7"/>
    <property type="match status" value="1"/>
</dbReference>
<dbReference type="Proteomes" id="UP000006591">
    <property type="component" value="Chromosome 3"/>
</dbReference>
<dbReference type="GO" id="GO:0006376">
    <property type="term" value="P:mRNA splice site recognition"/>
    <property type="evidence" value="ECO:0007669"/>
    <property type="project" value="InterPro"/>
</dbReference>
<proteinExistence type="inferred from homology"/>
<name>A0A0E0GWB4_ORYNI</name>
<evidence type="ECO:0000256" key="2">
    <source>
        <dbReference type="SAM" id="Phobius"/>
    </source>
</evidence>